<evidence type="ECO:0000256" key="2">
    <source>
        <dbReference type="ARBA" id="ARBA00008398"/>
    </source>
</evidence>
<dbReference type="PANTHER" id="PTHR10763">
    <property type="entry name" value="CELL DIVISION CONTROL PROTEIN 6-RELATED"/>
    <property type="match status" value="1"/>
</dbReference>
<reference evidence="13" key="1">
    <citation type="submission" date="2021-11" db="EMBL/GenBank/DDBJ databases">
        <authorList>
            <person name="Herlambang A."/>
            <person name="Guo Y."/>
            <person name="Takashima Y."/>
            <person name="Nishizawa T."/>
        </authorList>
    </citation>
    <scope>NUCLEOTIDE SEQUENCE</scope>
    <source>
        <strain evidence="13">E1425</strain>
    </source>
</reference>
<dbReference type="GO" id="GO:0005664">
    <property type="term" value="C:nuclear origin of replication recognition complex"/>
    <property type="evidence" value="ECO:0007669"/>
    <property type="project" value="TreeGrafter"/>
</dbReference>
<dbReference type="InterPro" id="IPR036390">
    <property type="entry name" value="WH_DNA-bd_sf"/>
</dbReference>
<evidence type="ECO:0000256" key="9">
    <source>
        <dbReference type="ARBA" id="ARBA00023242"/>
    </source>
</evidence>
<evidence type="ECO:0000256" key="4">
    <source>
        <dbReference type="ARBA" id="ARBA00022723"/>
    </source>
</evidence>
<dbReference type="Pfam" id="PF01426">
    <property type="entry name" value="BAH"/>
    <property type="match status" value="1"/>
</dbReference>
<dbReference type="GO" id="GO:0033314">
    <property type="term" value="P:mitotic DNA replication checkpoint signaling"/>
    <property type="evidence" value="ECO:0007669"/>
    <property type="project" value="TreeGrafter"/>
</dbReference>
<dbReference type="InterPro" id="IPR003959">
    <property type="entry name" value="ATPase_AAA_core"/>
</dbReference>
<keyword evidence="8 10" id="KW-0238">DNA-binding</keyword>
<dbReference type="Pfam" id="PF00004">
    <property type="entry name" value="AAA"/>
    <property type="match status" value="1"/>
</dbReference>
<feature type="compositionally biased region" description="Acidic residues" evidence="11">
    <location>
        <begin position="28"/>
        <end position="37"/>
    </location>
</feature>
<evidence type="ECO:0000259" key="12">
    <source>
        <dbReference type="PROSITE" id="PS51038"/>
    </source>
</evidence>
<dbReference type="GO" id="GO:0003688">
    <property type="term" value="F:DNA replication origin binding"/>
    <property type="evidence" value="ECO:0007669"/>
    <property type="project" value="TreeGrafter"/>
</dbReference>
<keyword evidence="3 10" id="KW-0235">DNA replication</keyword>
<dbReference type="FunFam" id="3.40.50.300:FF:000199">
    <property type="entry name" value="Origin recognition complex subunit 1"/>
    <property type="match status" value="1"/>
</dbReference>
<dbReference type="GO" id="GO:0005524">
    <property type="term" value="F:ATP binding"/>
    <property type="evidence" value="ECO:0007669"/>
    <property type="project" value="UniProtKB-KW"/>
</dbReference>
<dbReference type="AlphaFoldDB" id="A0A9P3H957"/>
<protein>
    <recommendedName>
        <fullName evidence="10">Origin recognition complex subunit 1</fullName>
    </recommendedName>
</protein>
<dbReference type="Gene3D" id="2.30.30.490">
    <property type="match status" value="1"/>
</dbReference>
<keyword evidence="7" id="KW-0460">Magnesium</keyword>
<dbReference type="CDD" id="cd00009">
    <property type="entry name" value="AAA"/>
    <property type="match status" value="1"/>
</dbReference>
<evidence type="ECO:0000256" key="5">
    <source>
        <dbReference type="ARBA" id="ARBA00022741"/>
    </source>
</evidence>
<dbReference type="PANTHER" id="PTHR10763:SF23">
    <property type="entry name" value="ORIGIN RECOGNITION COMPLEX SUBUNIT 1"/>
    <property type="match status" value="1"/>
</dbReference>
<evidence type="ECO:0000256" key="3">
    <source>
        <dbReference type="ARBA" id="ARBA00022705"/>
    </source>
</evidence>
<dbReference type="InterPro" id="IPR003593">
    <property type="entry name" value="AAA+_ATPase"/>
</dbReference>
<dbReference type="SUPFAM" id="SSF52540">
    <property type="entry name" value="P-loop containing nucleoside triphosphate hydrolases"/>
    <property type="match status" value="1"/>
</dbReference>
<evidence type="ECO:0000256" key="1">
    <source>
        <dbReference type="ARBA" id="ARBA00004123"/>
    </source>
</evidence>
<dbReference type="InterPro" id="IPR001025">
    <property type="entry name" value="BAH_dom"/>
</dbReference>
<accession>A0A9P3H957</accession>
<dbReference type="CDD" id="cd04370">
    <property type="entry name" value="BAH"/>
    <property type="match status" value="1"/>
</dbReference>
<keyword evidence="5 10" id="KW-0547">Nucleotide-binding</keyword>
<dbReference type="EMBL" id="BQFW01000007">
    <property type="protein sequence ID" value="GJJ72486.1"/>
    <property type="molecule type" value="Genomic_DNA"/>
</dbReference>
<comment type="subcellular location">
    <subcellularLocation>
        <location evidence="1 10">Nucleus</location>
    </subcellularLocation>
</comment>
<comment type="similarity">
    <text evidence="2 10">Belongs to the ORC1 family.</text>
</comment>
<keyword evidence="14" id="KW-1185">Reference proteome</keyword>
<evidence type="ECO:0000256" key="10">
    <source>
        <dbReference type="RuleBase" id="RU365058"/>
    </source>
</evidence>
<gene>
    <name evidence="13" type="ORF">EMPS_04844</name>
</gene>
<comment type="function">
    <text evidence="10">Component of the origin recognition complex (ORC) that binds origins of replication. DNA-binding is ATP-dependent, however specific DNA sequences that define origins of replication have not been identified so far. ORC is required to assemble the pre-replication complex necessary to initiate DNA replication.</text>
</comment>
<dbReference type="GO" id="GO:0003682">
    <property type="term" value="F:chromatin binding"/>
    <property type="evidence" value="ECO:0007669"/>
    <property type="project" value="InterPro"/>
</dbReference>
<reference evidence="13" key="2">
    <citation type="journal article" date="2022" name="Microbiol. Resour. Announc.">
        <title>Whole-Genome Sequence of Entomortierella parvispora E1425, a Mucoromycotan Fungus Associated with Burkholderiaceae-Related Endosymbiotic Bacteria.</title>
        <authorList>
            <person name="Herlambang A."/>
            <person name="Guo Y."/>
            <person name="Takashima Y."/>
            <person name="Narisawa K."/>
            <person name="Ohta H."/>
            <person name="Nishizawa T."/>
        </authorList>
    </citation>
    <scope>NUCLEOTIDE SEQUENCE</scope>
    <source>
        <strain evidence="13">E1425</strain>
    </source>
</reference>
<dbReference type="OrthoDB" id="1926878at2759"/>
<comment type="caution">
    <text evidence="13">The sequence shown here is derived from an EMBL/GenBank/DDBJ whole genome shotgun (WGS) entry which is preliminary data.</text>
</comment>
<feature type="compositionally biased region" description="Basic residues" evidence="11">
    <location>
        <begin position="322"/>
        <end position="349"/>
    </location>
</feature>
<dbReference type="GO" id="GO:0051301">
    <property type="term" value="P:cell division"/>
    <property type="evidence" value="ECO:0007669"/>
    <property type="project" value="UniProtKB-KW"/>
</dbReference>
<dbReference type="InterPro" id="IPR043151">
    <property type="entry name" value="BAH_sf"/>
</dbReference>
<proteinExistence type="inferred from homology"/>
<dbReference type="GO" id="GO:0046872">
    <property type="term" value="F:metal ion binding"/>
    <property type="evidence" value="ECO:0007669"/>
    <property type="project" value="UniProtKB-KW"/>
</dbReference>
<evidence type="ECO:0000256" key="7">
    <source>
        <dbReference type="ARBA" id="ARBA00022842"/>
    </source>
</evidence>
<dbReference type="PROSITE" id="PS51038">
    <property type="entry name" value="BAH"/>
    <property type="match status" value="1"/>
</dbReference>
<dbReference type="SUPFAM" id="SSF46785">
    <property type="entry name" value="Winged helix' DNA-binding domain"/>
    <property type="match status" value="1"/>
</dbReference>
<evidence type="ECO:0000256" key="6">
    <source>
        <dbReference type="ARBA" id="ARBA00022840"/>
    </source>
</evidence>
<dbReference type="Pfam" id="PF22606">
    <property type="entry name" value="Cdc6-ORC-like_ATPase_lid"/>
    <property type="match status" value="1"/>
</dbReference>
<comment type="subunit">
    <text evidence="10">ORC is composed of six subunits.</text>
</comment>
<feature type="compositionally biased region" description="Low complexity" evidence="11">
    <location>
        <begin position="69"/>
        <end position="79"/>
    </location>
</feature>
<evidence type="ECO:0000256" key="11">
    <source>
        <dbReference type="SAM" id="MobiDB-lite"/>
    </source>
</evidence>
<dbReference type="InterPro" id="IPR027417">
    <property type="entry name" value="P-loop_NTPase"/>
</dbReference>
<evidence type="ECO:0000313" key="13">
    <source>
        <dbReference type="EMBL" id="GJJ72486.1"/>
    </source>
</evidence>
<dbReference type="Pfam" id="PF09079">
    <property type="entry name" value="WHD_Cdc6"/>
    <property type="match status" value="1"/>
</dbReference>
<evidence type="ECO:0000313" key="14">
    <source>
        <dbReference type="Proteomes" id="UP000827284"/>
    </source>
</evidence>
<dbReference type="Gene3D" id="3.40.50.300">
    <property type="entry name" value="P-loop containing nucleotide triphosphate hydrolases"/>
    <property type="match status" value="1"/>
</dbReference>
<keyword evidence="4" id="KW-0479">Metal-binding</keyword>
<feature type="domain" description="BAH" evidence="12">
    <location>
        <begin position="96"/>
        <end position="231"/>
    </location>
</feature>
<dbReference type="Proteomes" id="UP000827284">
    <property type="component" value="Unassembled WGS sequence"/>
</dbReference>
<keyword evidence="9 10" id="KW-0539">Nucleus</keyword>
<evidence type="ECO:0000256" key="8">
    <source>
        <dbReference type="ARBA" id="ARBA00023125"/>
    </source>
</evidence>
<dbReference type="SMART" id="SM00439">
    <property type="entry name" value="BAH"/>
    <property type="match status" value="1"/>
</dbReference>
<dbReference type="GO" id="GO:0006270">
    <property type="term" value="P:DNA replication initiation"/>
    <property type="evidence" value="ECO:0007669"/>
    <property type="project" value="InterPro"/>
</dbReference>
<feature type="region of interest" description="Disordered" evidence="11">
    <location>
        <begin position="247"/>
        <end position="349"/>
    </location>
</feature>
<dbReference type="InterPro" id="IPR015163">
    <property type="entry name" value="Cdc6_C"/>
</dbReference>
<sequence>MVSTSQRINKRLENARKKAARDALYPESDSESDDDTLEWLGEPLNKDTFLKRARSSAQEDESKKDETQSSASSRRATRGSGLSNIPYYKGFRKGNVDYTLGDIVLLENEQYSRKMDHPHVAQILSLWETEDGDYEGQFRWFHQAEDIEKLRRHQKKGNFPERLEEGEIVYSLDDDQNDVSTVVGKCAVFSEADWRKKFGTTEAVLKAEEQSRLWFCRGMVRRMTGYSSIEWKGNEAMMNYIEPKEVRPPKVSAATTPKAVTTTKAKEVAATSTKSSSGASKKKRAHDSSGESSDSGSEHEQEASGSESDLESEDTDFETKGKKAPAKKKTATVAPRKRKANEKASVPRKTKAIVTRAPTTQRAISAVVPQTEFEHARNRLHVKAVPDTLPCREDEFMEIQEHLESAIEEGTGSCIYISGVPGTGKTATVHEVIRSLQAKAEEGEISPFQFVEINGMKVTEPSYAYVLLWMALTDQKVTANHALQLLEKQFSTPGPRRLPVVVLMDELDLLVTAKQTVMYNFFEWPNWIHSRLIVVAVANTMDLPERMLSNKISSRLGLTRINFQPYTYQQLVTIVESRLVGIRAFRKEAIEFAARKVGAVSGDARRALDICRRAVEIVEAAALKKEEERRRAVELNPFEDYGPVDPDQVTIRTVDQAIKEMFASPNVRLIQTASLHQKLFLVALVSRLRRRGLAEDEFSAIARAHLQLCRLHNIKPPILSDLSAICASLGACRCLLVEAGKQDIHQRVRLSVSEEDVIMALKPDPLFRRLLDALPSGPTM</sequence>
<dbReference type="GO" id="GO:0016887">
    <property type="term" value="F:ATP hydrolysis activity"/>
    <property type="evidence" value="ECO:0007669"/>
    <property type="project" value="InterPro"/>
</dbReference>
<feature type="compositionally biased region" description="Low complexity" evidence="11">
    <location>
        <begin position="250"/>
        <end position="279"/>
    </location>
</feature>
<dbReference type="SMART" id="SM00382">
    <property type="entry name" value="AAA"/>
    <property type="match status" value="1"/>
</dbReference>
<name>A0A9P3H957_9FUNG</name>
<dbReference type="Gene3D" id="1.10.8.60">
    <property type="match status" value="1"/>
</dbReference>
<dbReference type="InterPro" id="IPR050311">
    <property type="entry name" value="ORC1/CDC6"/>
</dbReference>
<keyword evidence="6 10" id="KW-0067">ATP-binding</keyword>
<feature type="region of interest" description="Disordered" evidence="11">
    <location>
        <begin position="1"/>
        <end position="79"/>
    </location>
</feature>
<dbReference type="InterPro" id="IPR054425">
    <property type="entry name" value="Cdc6_ORC1-like_ATPase_lid"/>
</dbReference>
<organism evidence="13 14">
    <name type="scientific">Entomortierella parvispora</name>
    <dbReference type="NCBI Taxonomy" id="205924"/>
    <lineage>
        <taxon>Eukaryota</taxon>
        <taxon>Fungi</taxon>
        <taxon>Fungi incertae sedis</taxon>
        <taxon>Mucoromycota</taxon>
        <taxon>Mortierellomycotina</taxon>
        <taxon>Mortierellomycetes</taxon>
        <taxon>Mortierellales</taxon>
        <taxon>Mortierellaceae</taxon>
        <taxon>Entomortierella</taxon>
    </lineage>
</organism>